<comment type="function">
    <text evidence="1 8">Lysis proteins are required for both colicin release and partial cell lysis.</text>
</comment>
<comment type="subcellular location">
    <subcellularLocation>
        <location evidence="2 8">Cell outer membrane</location>
        <topology evidence="2 8">Lipid-anchor</topology>
    </subcellularLocation>
</comment>
<feature type="signal peptide" evidence="9">
    <location>
        <begin position="1"/>
        <end position="18"/>
    </location>
</feature>
<evidence type="ECO:0000256" key="9">
    <source>
        <dbReference type="SAM" id="SignalP"/>
    </source>
</evidence>
<evidence type="ECO:0000256" key="2">
    <source>
        <dbReference type="ARBA" id="ARBA00004459"/>
    </source>
</evidence>
<dbReference type="PRINTS" id="PR01297">
    <property type="entry name" value="LYSISCOLICIN"/>
</dbReference>
<keyword evidence="6 8" id="KW-0998">Cell outer membrane</keyword>
<organism evidence="10">
    <name type="scientific">Salmonella enterica</name>
    <name type="common">Salmonella choleraesuis</name>
    <dbReference type="NCBI Taxonomy" id="28901"/>
    <lineage>
        <taxon>Bacteria</taxon>
        <taxon>Pseudomonadati</taxon>
        <taxon>Pseudomonadota</taxon>
        <taxon>Gammaproteobacteria</taxon>
        <taxon>Enterobacterales</taxon>
        <taxon>Enterobacteriaceae</taxon>
        <taxon>Salmonella</taxon>
    </lineage>
</organism>
<evidence type="ECO:0000256" key="6">
    <source>
        <dbReference type="ARBA" id="ARBA00023237"/>
    </source>
</evidence>
<reference evidence="10" key="2">
    <citation type="submission" date="2020-02" db="EMBL/GenBank/DDBJ databases">
        <authorList>
            <consortium name="NCBI Pathogen Detection Project"/>
        </authorList>
    </citation>
    <scope>NUCLEOTIDE SEQUENCE</scope>
    <source>
        <strain evidence="10">MA.04ba 6789-3</strain>
    </source>
</reference>
<protein>
    <recommendedName>
        <fullName evidence="8">Lysis protein for colicin</fullName>
    </recommendedName>
</protein>
<dbReference type="Pfam" id="PF02402">
    <property type="entry name" value="Lysis_col"/>
    <property type="match status" value="1"/>
</dbReference>
<evidence type="ECO:0000256" key="7">
    <source>
        <dbReference type="ARBA" id="ARBA00023288"/>
    </source>
</evidence>
<evidence type="ECO:0000256" key="4">
    <source>
        <dbReference type="ARBA" id="ARBA00023136"/>
    </source>
</evidence>
<evidence type="ECO:0000256" key="1">
    <source>
        <dbReference type="ARBA" id="ARBA00004040"/>
    </source>
</evidence>
<evidence type="ECO:0000256" key="5">
    <source>
        <dbReference type="ARBA" id="ARBA00023139"/>
    </source>
</evidence>
<evidence type="ECO:0000313" key="10">
    <source>
        <dbReference type="EMBL" id="HAF2530155.1"/>
    </source>
</evidence>
<dbReference type="AlphaFoldDB" id="A0A744FH80"/>
<name>A0A744FH80_SALER</name>
<sequence>MKKKIMLLILFLSMTLSACQVNNIKDTSGGTIAPSSSSEWPGIVVK</sequence>
<reference evidence="10" key="1">
    <citation type="journal article" date="2018" name="Genome Biol.">
        <title>SKESA: strategic k-mer extension for scrupulous assemblies.</title>
        <authorList>
            <person name="Souvorov A."/>
            <person name="Agarwala R."/>
            <person name="Lipman D.J."/>
        </authorList>
    </citation>
    <scope>NUCLEOTIDE SEQUENCE</scope>
    <source>
        <strain evidence="10">MA.04ba 6789-3</strain>
    </source>
</reference>
<proteinExistence type="predicted"/>
<dbReference type="GO" id="GO:0019835">
    <property type="term" value="P:cytolysis"/>
    <property type="evidence" value="ECO:0007669"/>
    <property type="project" value="UniProtKB-UniRule"/>
</dbReference>
<comment type="caution">
    <text evidence="10">The sequence shown here is derived from an EMBL/GenBank/DDBJ whole genome shotgun (WGS) entry which is preliminary data.</text>
</comment>
<keyword evidence="5 8" id="KW-0564">Palmitate</keyword>
<dbReference type="EMBL" id="DAAUQW010000036">
    <property type="protein sequence ID" value="HAF2530155.1"/>
    <property type="molecule type" value="Genomic_DNA"/>
</dbReference>
<keyword evidence="4 8" id="KW-0472">Membrane</keyword>
<evidence type="ECO:0000256" key="3">
    <source>
        <dbReference type="ARBA" id="ARBA00022729"/>
    </source>
</evidence>
<evidence type="ECO:0000256" key="8">
    <source>
        <dbReference type="RuleBase" id="RU368108"/>
    </source>
</evidence>
<accession>A0A744FH80</accession>
<dbReference type="GO" id="GO:0009279">
    <property type="term" value="C:cell outer membrane"/>
    <property type="evidence" value="ECO:0007669"/>
    <property type="project" value="UniProtKB-SubCell"/>
</dbReference>
<dbReference type="InterPro" id="IPR003059">
    <property type="entry name" value="Lysis_col"/>
</dbReference>
<feature type="chain" id="PRO_5027914443" description="Lysis protein for colicin" evidence="9">
    <location>
        <begin position="19"/>
        <end position="46"/>
    </location>
</feature>
<gene>
    <name evidence="10" type="ORF">G9E92_005297</name>
</gene>
<keyword evidence="7 8" id="KW-0449">Lipoprotein</keyword>
<dbReference type="PROSITE" id="PS51257">
    <property type="entry name" value="PROKAR_LIPOPROTEIN"/>
    <property type="match status" value="1"/>
</dbReference>
<keyword evidence="3 8" id="KW-0732">Signal</keyword>